<dbReference type="Pfam" id="PF18765">
    <property type="entry name" value="Polbeta"/>
    <property type="match status" value="1"/>
</dbReference>
<dbReference type="SUPFAM" id="SSF81301">
    <property type="entry name" value="Nucleotidyltransferase"/>
    <property type="match status" value="1"/>
</dbReference>
<dbReference type="RefSeq" id="WP_258498308.1">
    <property type="nucleotide sequence ID" value="NZ_JANSKA010000001.1"/>
</dbReference>
<protein>
    <submittedName>
        <fullName evidence="2">Nucleotidyltransferase domain-containing protein</fullName>
    </submittedName>
</protein>
<feature type="domain" description="Polymerase beta nucleotidyltransferase" evidence="1">
    <location>
        <begin position="22"/>
        <end position="100"/>
    </location>
</feature>
<dbReference type="Proteomes" id="UP001204320">
    <property type="component" value="Unassembled WGS sequence"/>
</dbReference>
<dbReference type="Gene3D" id="3.30.460.10">
    <property type="entry name" value="Beta Polymerase, domain 2"/>
    <property type="match status" value="1"/>
</dbReference>
<sequence>MTSGTGRVPIEDVYAQVVQFSRESGAQRVILFGSRARGTNRPKSDIDLAVEGCSDFAGLCDRLQNELWCLLKLDVVNLDDDLPADLRGEIRRDGRVLYEKV</sequence>
<accession>A0ABT1Z5I4</accession>
<comment type="caution">
    <text evidence="2">The sequence shown here is derived from an EMBL/GenBank/DDBJ whole genome shotgun (WGS) entry which is preliminary data.</text>
</comment>
<proteinExistence type="predicted"/>
<name>A0ABT1Z5I4_9ACTN</name>
<evidence type="ECO:0000259" key="1">
    <source>
        <dbReference type="Pfam" id="PF18765"/>
    </source>
</evidence>
<evidence type="ECO:0000313" key="3">
    <source>
        <dbReference type="Proteomes" id="UP001204320"/>
    </source>
</evidence>
<dbReference type="InterPro" id="IPR041633">
    <property type="entry name" value="Polbeta"/>
</dbReference>
<dbReference type="CDD" id="cd05403">
    <property type="entry name" value="NT_KNTase_like"/>
    <property type="match status" value="1"/>
</dbReference>
<evidence type="ECO:0000313" key="2">
    <source>
        <dbReference type="EMBL" id="MCR9035465.1"/>
    </source>
</evidence>
<dbReference type="EMBL" id="JANSKA010000001">
    <property type="protein sequence ID" value="MCR9035465.1"/>
    <property type="molecule type" value="Genomic_DNA"/>
</dbReference>
<organism evidence="2 3">
    <name type="scientific">Tractidigestivibacter montrealensis</name>
    <dbReference type="NCBI Taxonomy" id="2972466"/>
    <lineage>
        <taxon>Bacteria</taxon>
        <taxon>Bacillati</taxon>
        <taxon>Actinomycetota</taxon>
        <taxon>Coriobacteriia</taxon>
        <taxon>Coriobacteriales</taxon>
        <taxon>Atopobiaceae</taxon>
        <taxon>Tractidigestivibacter</taxon>
    </lineage>
</organism>
<gene>
    <name evidence="2" type="ORF">NVS32_00635</name>
</gene>
<dbReference type="InterPro" id="IPR043519">
    <property type="entry name" value="NT_sf"/>
</dbReference>
<keyword evidence="3" id="KW-1185">Reference proteome</keyword>
<reference evidence="2 3" key="1">
    <citation type="submission" date="2022-08" db="EMBL/GenBank/DDBJ databases">
        <title>Tractidigestivibacter montrealensis type strain KD21.</title>
        <authorList>
            <person name="Diop K."/>
            <person name="Richard C."/>
            <person name="Routy B."/>
        </authorList>
    </citation>
    <scope>NUCLEOTIDE SEQUENCE [LARGE SCALE GENOMIC DNA]</scope>
    <source>
        <strain evidence="2 3">KD21</strain>
    </source>
</reference>